<evidence type="ECO:0000313" key="2">
    <source>
        <dbReference type="Proteomes" id="UP000216345"/>
    </source>
</evidence>
<reference evidence="1 2" key="1">
    <citation type="submission" date="2017-07" db="EMBL/GenBank/DDBJ databases">
        <title>Phylogenetic study on the rhizospheric bacterium Ochrobactrum sp. A44.</title>
        <authorList>
            <person name="Krzyzanowska D.M."/>
            <person name="Ossowicki A."/>
            <person name="Rajewska M."/>
            <person name="Maciag T."/>
            <person name="Kaczynski Z."/>
            <person name="Czerwicka M."/>
            <person name="Jafra S."/>
        </authorList>
    </citation>
    <scope>NUCLEOTIDE SEQUENCE [LARGE SCALE GENOMIC DNA]</scope>
    <source>
        <strain evidence="1 2">PR17</strain>
    </source>
</reference>
<dbReference type="AlphaFoldDB" id="A0A256FE18"/>
<sequence length="50" mass="5491">MSDSLQLQARGRNFYGVECSTGRFILPWSIYRGIGPFDSSAAGRFVAAFS</sequence>
<evidence type="ECO:0000313" key="1">
    <source>
        <dbReference type="EMBL" id="OYR12916.1"/>
    </source>
</evidence>
<name>A0A256FE18_9HYPH</name>
<proteinExistence type="predicted"/>
<accession>A0A256FE18</accession>
<dbReference type="Proteomes" id="UP000216345">
    <property type="component" value="Unassembled WGS sequence"/>
</dbReference>
<keyword evidence="2" id="KW-1185">Reference proteome</keyword>
<gene>
    <name evidence="1" type="ORF">CEV32_1091</name>
</gene>
<dbReference type="EMBL" id="NNRK01000029">
    <property type="protein sequence ID" value="OYR12916.1"/>
    <property type="molecule type" value="Genomic_DNA"/>
</dbReference>
<protein>
    <submittedName>
        <fullName evidence="1">Uncharacterized protein</fullName>
    </submittedName>
</protein>
<comment type="caution">
    <text evidence="1">The sequence shown here is derived from an EMBL/GenBank/DDBJ whole genome shotgun (WGS) entry which is preliminary data.</text>
</comment>
<organism evidence="1 2">
    <name type="scientific">Brucella rhizosphaerae</name>
    <dbReference type="NCBI Taxonomy" id="571254"/>
    <lineage>
        <taxon>Bacteria</taxon>
        <taxon>Pseudomonadati</taxon>
        <taxon>Pseudomonadota</taxon>
        <taxon>Alphaproteobacteria</taxon>
        <taxon>Hyphomicrobiales</taxon>
        <taxon>Brucellaceae</taxon>
        <taxon>Brucella/Ochrobactrum group</taxon>
        <taxon>Brucella</taxon>
    </lineage>
</organism>